<dbReference type="EMBL" id="LNXX01000007">
    <property type="protein sequence ID" value="KTC92358.1"/>
    <property type="molecule type" value="Genomic_DNA"/>
</dbReference>
<dbReference type="Gene3D" id="3.80.10.10">
    <property type="entry name" value="Ribonuclease Inhibitor"/>
    <property type="match status" value="1"/>
</dbReference>
<accession>A0A378IQK2</accession>
<dbReference type="RefSeq" id="WP_058464317.1">
    <property type="nucleotide sequence ID" value="NZ_CAAAHQ010000012.1"/>
</dbReference>
<proteinExistence type="predicted"/>
<dbReference type="PANTHER" id="PTHR46761:SF2">
    <property type="entry name" value="RAN GTPASE-ACTIVATING PROTEIN 1"/>
    <property type="match status" value="1"/>
</dbReference>
<dbReference type="Proteomes" id="UP000255316">
    <property type="component" value="Unassembled WGS sequence"/>
</dbReference>
<reference evidence="2 4" key="2">
    <citation type="submission" date="2018-06" db="EMBL/GenBank/DDBJ databases">
        <authorList>
            <consortium name="Pathogen Informatics"/>
            <person name="Doyle S."/>
        </authorList>
    </citation>
    <scope>NUCLEOTIDE SEQUENCE [LARGE SCALE GENOMIC DNA]</scope>
    <source>
        <strain evidence="2 4">NCTC12438</strain>
    </source>
</reference>
<evidence type="ECO:0000313" key="1">
    <source>
        <dbReference type="EMBL" id="KTC92358.1"/>
    </source>
</evidence>
<evidence type="ECO:0000313" key="2">
    <source>
        <dbReference type="EMBL" id="STX36761.1"/>
    </source>
</evidence>
<dbReference type="InterPro" id="IPR045203">
    <property type="entry name" value="RanGAP1/2"/>
</dbReference>
<gene>
    <name evidence="1" type="primary">legL6_1</name>
    <name evidence="1" type="ORF">Lcin_1137</name>
    <name evidence="2" type="ORF">NCTC12438_03398</name>
</gene>
<organism evidence="2 4">
    <name type="scientific">Legionella cincinnatiensis</name>
    <dbReference type="NCBI Taxonomy" id="28085"/>
    <lineage>
        <taxon>Bacteria</taxon>
        <taxon>Pseudomonadati</taxon>
        <taxon>Pseudomonadota</taxon>
        <taxon>Gammaproteobacteria</taxon>
        <taxon>Legionellales</taxon>
        <taxon>Legionellaceae</taxon>
        <taxon>Legionella</taxon>
    </lineage>
</organism>
<reference evidence="1 3" key="1">
    <citation type="submission" date="2015-11" db="EMBL/GenBank/DDBJ databases">
        <title>Genomic analysis of 38 Legionella species identifies large and diverse effector repertoires.</title>
        <authorList>
            <person name="Burstein D."/>
            <person name="Amaro F."/>
            <person name="Zusman T."/>
            <person name="Lifshitz Z."/>
            <person name="Cohen O."/>
            <person name="Gilbert J.A."/>
            <person name="Pupko T."/>
            <person name="Shuman H.A."/>
            <person name="Segal G."/>
        </authorList>
    </citation>
    <scope>NUCLEOTIDE SEQUENCE [LARGE SCALE GENOMIC DNA]</scope>
    <source>
        <strain evidence="1 3">CDC#72-OH-14</strain>
    </source>
</reference>
<dbReference type="GO" id="GO:0005096">
    <property type="term" value="F:GTPase activator activity"/>
    <property type="evidence" value="ECO:0007669"/>
    <property type="project" value="InterPro"/>
</dbReference>
<sequence>MKHKIEHIANGQLLEAIQTTPKGTTELELGGLGLGSDHSSTWGSVSGHIYTTSELKTGFAAIPSSVRSLDLRSNNFFMKKEKHVFAAISAIPNTVTSLNFSTNYLGMLGQFNLAQLIASLPEGINSLNLTNNNLGNLSGDSLATAFPIVNPAVRYLDLSENFIFANKSPEQAAEICKSLPPTLTALNLSKNNLNQIKLETWHELANTIPHVETLYLSQKELDAMTTEQLSGLKSAFPSLKELILTDEKGKLVDGNDLRVRANLAIKYGFSAQPPSLKEIGAAFFRKTGVNVDEQPIPNELKDFIKKP</sequence>
<dbReference type="SUPFAM" id="SSF52047">
    <property type="entry name" value="RNI-like"/>
    <property type="match status" value="1"/>
</dbReference>
<dbReference type="Proteomes" id="UP000054854">
    <property type="component" value="Unassembled WGS sequence"/>
</dbReference>
<keyword evidence="3" id="KW-1185">Reference proteome</keyword>
<name>A0A378IQK2_9GAMM</name>
<dbReference type="PANTHER" id="PTHR46761">
    <property type="entry name" value="RAN GTPASE-ACTIVATING PROTEIN 1"/>
    <property type="match status" value="1"/>
</dbReference>
<evidence type="ECO:0000313" key="4">
    <source>
        <dbReference type="Proteomes" id="UP000255316"/>
    </source>
</evidence>
<dbReference type="InterPro" id="IPR032675">
    <property type="entry name" value="LRR_dom_sf"/>
</dbReference>
<evidence type="ECO:0000313" key="3">
    <source>
        <dbReference type="Proteomes" id="UP000054854"/>
    </source>
</evidence>
<dbReference type="AlphaFoldDB" id="A0A378IQK2"/>
<dbReference type="EMBL" id="UGNX01000001">
    <property type="protein sequence ID" value="STX36761.1"/>
    <property type="molecule type" value="Genomic_DNA"/>
</dbReference>
<protein>
    <submittedName>
        <fullName evidence="1 2">Leucine-rich repeat-containing protein</fullName>
    </submittedName>
</protein>